<dbReference type="Pfam" id="PF00041">
    <property type="entry name" value="fn3"/>
    <property type="match status" value="1"/>
</dbReference>
<evidence type="ECO:0000259" key="2">
    <source>
        <dbReference type="Pfam" id="PF24784"/>
    </source>
</evidence>
<accession>A0A2P6NPV7</accession>
<feature type="domain" description="Fibronectin type-III" evidence="1">
    <location>
        <begin position="243"/>
        <end position="280"/>
    </location>
</feature>
<organism evidence="3 4">
    <name type="scientific">Planoprotostelium fungivorum</name>
    <dbReference type="NCBI Taxonomy" id="1890364"/>
    <lineage>
        <taxon>Eukaryota</taxon>
        <taxon>Amoebozoa</taxon>
        <taxon>Evosea</taxon>
        <taxon>Variosea</taxon>
        <taxon>Cavosteliida</taxon>
        <taxon>Cavosteliaceae</taxon>
        <taxon>Planoprotostelium</taxon>
    </lineage>
</organism>
<evidence type="ECO:0000313" key="3">
    <source>
        <dbReference type="EMBL" id="PRP85983.1"/>
    </source>
</evidence>
<dbReference type="Proteomes" id="UP000241769">
    <property type="component" value="Unassembled WGS sequence"/>
</dbReference>
<dbReference type="CDD" id="cd00063">
    <property type="entry name" value="FN3"/>
    <property type="match status" value="1"/>
</dbReference>
<dbReference type="AlphaFoldDB" id="A0A2P6NPV7"/>
<evidence type="ECO:0000259" key="1">
    <source>
        <dbReference type="Pfam" id="PF00041"/>
    </source>
</evidence>
<keyword evidence="4" id="KW-1185">Reference proteome</keyword>
<dbReference type="STRING" id="1890364.A0A2P6NPV7"/>
<sequence length="311" mass="33232">TGCTASNNTCQASGHNSCGPLASDNNNANQWGKDLQQEYNSWSVNLCTDDSDGDGEYNGLELGDPCCIWTVGTTPRRLSTSHPGDKASVSGLPSCLTNNPTMTTATTVQLAWNEPSRCGLIAHTYLNRISCVCGYTIQFTPVAYLDASNCSLGGNVPNCPNSTITNADNSTTVVQFIPGNYSIGLPTVESFTNDASLIQLIDGLAPLTTYNVSINANNFYADRQSPYSSSLLVTTGRPREPGPPRNLTVNVNVNSATFYWRPPINPGGSPITNYTIEINSQIAFGDNTLNASITLGYGKKLYIICQLTLIS</sequence>
<proteinExistence type="predicted"/>
<dbReference type="InterPro" id="IPR003961">
    <property type="entry name" value="FN3_dom"/>
</dbReference>
<dbReference type="InParanoid" id="A0A2P6NPV7"/>
<dbReference type="InterPro" id="IPR013783">
    <property type="entry name" value="Ig-like_fold"/>
</dbReference>
<dbReference type="OrthoDB" id="129121at2759"/>
<dbReference type="PANTHER" id="PTHR34737">
    <property type="entry name" value="EF-HAND DOMAIN-CONTAINING PROTEIN"/>
    <property type="match status" value="1"/>
</dbReference>
<dbReference type="Pfam" id="PF24784">
    <property type="entry name" value="Temptin_C"/>
    <property type="match status" value="1"/>
</dbReference>
<reference evidence="3 4" key="1">
    <citation type="journal article" date="2018" name="Genome Biol. Evol.">
        <title>Multiple Roots of Fruiting Body Formation in Amoebozoa.</title>
        <authorList>
            <person name="Hillmann F."/>
            <person name="Forbes G."/>
            <person name="Novohradska S."/>
            <person name="Ferling I."/>
            <person name="Riege K."/>
            <person name="Groth M."/>
            <person name="Westermann M."/>
            <person name="Marz M."/>
            <person name="Spaller T."/>
            <person name="Winckler T."/>
            <person name="Schaap P."/>
            <person name="Glockner G."/>
        </authorList>
    </citation>
    <scope>NUCLEOTIDE SEQUENCE [LARGE SCALE GENOMIC DNA]</scope>
    <source>
        <strain evidence="3 4">Jena</strain>
    </source>
</reference>
<dbReference type="EMBL" id="MDYQ01000037">
    <property type="protein sequence ID" value="PRP85983.1"/>
    <property type="molecule type" value="Genomic_DNA"/>
</dbReference>
<name>A0A2P6NPV7_9EUKA</name>
<gene>
    <name evidence="3" type="ORF">PROFUN_06105</name>
</gene>
<dbReference type="Gene3D" id="2.60.40.10">
    <property type="entry name" value="Immunoglobulins"/>
    <property type="match status" value="2"/>
</dbReference>
<dbReference type="InterPro" id="IPR055313">
    <property type="entry name" value="Temptin-like"/>
</dbReference>
<dbReference type="InterPro" id="IPR057626">
    <property type="entry name" value="S-S_Temptin"/>
</dbReference>
<dbReference type="InterPro" id="IPR036116">
    <property type="entry name" value="FN3_sf"/>
</dbReference>
<dbReference type="SUPFAM" id="SSF49265">
    <property type="entry name" value="Fibronectin type III"/>
    <property type="match status" value="1"/>
</dbReference>
<evidence type="ECO:0000313" key="4">
    <source>
        <dbReference type="Proteomes" id="UP000241769"/>
    </source>
</evidence>
<feature type="non-terminal residue" evidence="3">
    <location>
        <position position="1"/>
    </location>
</feature>
<feature type="domain" description="Temptin Cys/Cys disulfide" evidence="2">
    <location>
        <begin position="8"/>
        <end position="85"/>
    </location>
</feature>
<comment type="caution">
    <text evidence="3">The sequence shown here is derived from an EMBL/GenBank/DDBJ whole genome shotgun (WGS) entry which is preliminary data.</text>
</comment>
<dbReference type="PANTHER" id="PTHR34737:SF2">
    <property type="entry name" value="EF-HAND DOMAIN-CONTAINING PROTEIN"/>
    <property type="match status" value="1"/>
</dbReference>
<protein>
    <submittedName>
        <fullName evidence="3">Temptin</fullName>
    </submittedName>
</protein>